<dbReference type="InterPro" id="IPR046342">
    <property type="entry name" value="CBS_dom_sf"/>
</dbReference>
<name>A0AAU8LVC7_9BACT</name>
<dbReference type="AlphaFoldDB" id="A0AAU8LVC7"/>
<dbReference type="Pfam" id="PF00571">
    <property type="entry name" value="CBS"/>
    <property type="match status" value="2"/>
</dbReference>
<dbReference type="CDD" id="cd02205">
    <property type="entry name" value="CBS_pair_SF"/>
    <property type="match status" value="1"/>
</dbReference>
<protein>
    <submittedName>
        <fullName evidence="3">CBS domain-containing protein</fullName>
    </submittedName>
</protein>
<evidence type="ECO:0000313" key="3">
    <source>
        <dbReference type="EMBL" id="XCN72970.1"/>
    </source>
</evidence>
<accession>A0AAU8LVC7</accession>
<dbReference type="EMBL" id="CP159373">
    <property type="protein sequence ID" value="XCN72970.1"/>
    <property type="molecule type" value="Genomic_DNA"/>
</dbReference>
<reference evidence="3" key="2">
    <citation type="submission" date="2024-06" db="EMBL/GenBank/DDBJ databases">
        <authorList>
            <person name="Plum-Jensen L.E."/>
            <person name="Schramm A."/>
            <person name="Marshall I.P.G."/>
        </authorList>
    </citation>
    <scope>NUCLEOTIDE SEQUENCE</scope>
    <source>
        <strain evidence="3">Rat1</strain>
    </source>
</reference>
<reference evidence="3" key="1">
    <citation type="journal article" date="2024" name="Syst. Appl. Microbiol.">
        <title>First single-strain enrichments of Electrothrix cable bacteria, description of E. aestuarii sp. nov. and E. rattekaaiensis sp. nov., and proposal of a cable bacteria taxonomy following the rules of the SeqCode.</title>
        <authorList>
            <person name="Plum-Jensen L.E."/>
            <person name="Schramm A."/>
            <person name="Marshall I.P.G."/>
        </authorList>
    </citation>
    <scope>NUCLEOTIDE SEQUENCE</scope>
    <source>
        <strain evidence="3">Rat1</strain>
    </source>
</reference>
<feature type="domain" description="CBS" evidence="2">
    <location>
        <begin position="11"/>
        <end position="78"/>
    </location>
</feature>
<evidence type="ECO:0000256" key="1">
    <source>
        <dbReference type="PROSITE-ProRule" id="PRU00703"/>
    </source>
</evidence>
<dbReference type="PROSITE" id="PS51371">
    <property type="entry name" value="CBS"/>
    <property type="match status" value="1"/>
</dbReference>
<sequence length="187" mass="21283">MPERCKDIREMITPLDRCLSVYQHQTLDEAIALFSEFLTEAHPVELPVLLVLDEQDRLVGTLSRLDILRGLVPSMLGRCKCKGLFTSKAEYHHLTYLYEDHALSECGGNRTRQVRSQMRPVDFTLPADTHILEAIVLLHNHHTTCIPVSEDGAVIGLLRFEELFHTMCNTWCTLPQGQNISSQAEKK</sequence>
<dbReference type="Gene3D" id="3.10.580.10">
    <property type="entry name" value="CBS-domain"/>
    <property type="match status" value="1"/>
</dbReference>
<organism evidence="3">
    <name type="scientific">Candidatus Electrothrix aestuarii</name>
    <dbReference type="NCBI Taxonomy" id="3062594"/>
    <lineage>
        <taxon>Bacteria</taxon>
        <taxon>Pseudomonadati</taxon>
        <taxon>Thermodesulfobacteriota</taxon>
        <taxon>Desulfobulbia</taxon>
        <taxon>Desulfobulbales</taxon>
        <taxon>Desulfobulbaceae</taxon>
        <taxon>Candidatus Electrothrix</taxon>
    </lineage>
</organism>
<dbReference type="SUPFAM" id="SSF54631">
    <property type="entry name" value="CBS-domain pair"/>
    <property type="match status" value="1"/>
</dbReference>
<keyword evidence="1" id="KW-0129">CBS domain</keyword>
<gene>
    <name evidence="3" type="ORF">Q3M24_22280</name>
</gene>
<evidence type="ECO:0000259" key="2">
    <source>
        <dbReference type="PROSITE" id="PS51371"/>
    </source>
</evidence>
<dbReference type="InterPro" id="IPR000644">
    <property type="entry name" value="CBS_dom"/>
</dbReference>
<dbReference type="KEGG" id="eaj:Q3M24_22280"/>
<proteinExistence type="predicted"/>